<gene>
    <name evidence="2" type="ORF">UA08_02005</name>
</gene>
<evidence type="ECO:0000313" key="3">
    <source>
        <dbReference type="Proteomes" id="UP000214365"/>
    </source>
</evidence>
<dbReference type="EMBL" id="LFMY01000002">
    <property type="protein sequence ID" value="OKL63091.1"/>
    <property type="molecule type" value="Genomic_DNA"/>
</dbReference>
<proteinExistence type="predicted"/>
<feature type="compositionally biased region" description="Low complexity" evidence="1">
    <location>
        <begin position="49"/>
        <end position="67"/>
    </location>
</feature>
<accession>A0A1Q5QB34</accession>
<feature type="compositionally biased region" description="Low complexity" evidence="1">
    <location>
        <begin position="28"/>
        <end position="42"/>
    </location>
</feature>
<name>A0A1Q5QB34_TALAT</name>
<dbReference type="OrthoDB" id="76567at2759"/>
<evidence type="ECO:0000313" key="2">
    <source>
        <dbReference type="EMBL" id="OKL63091.1"/>
    </source>
</evidence>
<organism evidence="2 3">
    <name type="scientific">Talaromyces atroroseus</name>
    <dbReference type="NCBI Taxonomy" id="1441469"/>
    <lineage>
        <taxon>Eukaryota</taxon>
        <taxon>Fungi</taxon>
        <taxon>Dikarya</taxon>
        <taxon>Ascomycota</taxon>
        <taxon>Pezizomycotina</taxon>
        <taxon>Eurotiomycetes</taxon>
        <taxon>Eurotiomycetidae</taxon>
        <taxon>Eurotiales</taxon>
        <taxon>Trichocomaceae</taxon>
        <taxon>Talaromyces</taxon>
        <taxon>Talaromyces sect. Trachyspermi</taxon>
    </lineage>
</organism>
<comment type="caution">
    <text evidence="2">The sequence shown here is derived from an EMBL/GenBank/DDBJ whole genome shotgun (WGS) entry which is preliminary data.</text>
</comment>
<feature type="region of interest" description="Disordered" evidence="1">
    <location>
        <begin position="1"/>
        <end position="74"/>
    </location>
</feature>
<dbReference type="RefSeq" id="XP_020123212.1">
    <property type="nucleotide sequence ID" value="XM_020261731.1"/>
</dbReference>
<sequence>MSLSTLRPKKKVAQRRQNEAQAQSLTDSSHSCSCPHCHSPSSTHLYPPSHSSSVLRYTSSSSSPSSKSTRRSPRYWSCHPLRRAVKGYPHYSTRLSTYSPNELRRFHHQLQLRMMDMYPERWYDEAFPEPMRPLIKESIPELAKYVFTNRGAFYTIMNKHINDLKDGKTNVQLILVKPIPPNLIYNDVVWDFNVAPHCRFMYLEVQKTVIIHIAKETRFMESLPRDQLKYDDTDHGVQGHALGRIKYKIKTQLARMGIIEDEYDFLCNRSRKSDGVRTFPDDPAEFKSVHSCDRMFIPRRDDPKFDADGVVWPTMVIETGPAHANVASRKYLQFCVDWWFTQSDSVTKTVLLMYFDYANRETIVEKWVRAAEPPFHKTLAQTIVINIQPGHDKNFAKSKVVVSGQGLTLSVESLMGRPKREGETDIVFDKTFLTGFANGYLLPWPNVGPTRKEVLLGSGLKGGEAASLVSAASSAAVGAGARGAPGTIAAPRNLSSLKSAQAQLGPALSRLLATDVPRYLGTDGTPQVDVSASSIKVTLKRTNKPFENEDGSPVSGQSEIDKEENKKVSMEMSLEQMMALMGTQD</sequence>
<dbReference type="AlphaFoldDB" id="A0A1Q5QB34"/>
<dbReference type="Proteomes" id="UP000214365">
    <property type="component" value="Unassembled WGS sequence"/>
</dbReference>
<keyword evidence="3" id="KW-1185">Reference proteome</keyword>
<reference evidence="2 3" key="1">
    <citation type="submission" date="2015-06" db="EMBL/GenBank/DDBJ databases">
        <title>Talaromyces atroroseus IBT 11181 draft genome.</title>
        <authorList>
            <person name="Rasmussen K.B."/>
            <person name="Rasmussen S."/>
            <person name="Petersen B."/>
            <person name="Sicheritz-Ponten T."/>
            <person name="Mortensen U.H."/>
            <person name="Thrane U."/>
        </authorList>
    </citation>
    <scope>NUCLEOTIDE SEQUENCE [LARGE SCALE GENOMIC DNA]</scope>
    <source>
        <strain evidence="2 3">IBT 11181</strain>
    </source>
</reference>
<dbReference type="GeneID" id="31001760"/>
<protein>
    <submittedName>
        <fullName evidence="2">Uncharacterized protein</fullName>
    </submittedName>
</protein>
<feature type="region of interest" description="Disordered" evidence="1">
    <location>
        <begin position="543"/>
        <end position="567"/>
    </location>
</feature>
<evidence type="ECO:0000256" key="1">
    <source>
        <dbReference type="SAM" id="MobiDB-lite"/>
    </source>
</evidence>